<evidence type="ECO:0000256" key="3">
    <source>
        <dbReference type="ARBA" id="ARBA00022729"/>
    </source>
</evidence>
<dbReference type="InterPro" id="IPR038765">
    <property type="entry name" value="Papain-like_cys_pep_sf"/>
</dbReference>
<dbReference type="STRING" id="49186.SAMN05421647_106132"/>
<dbReference type="PANTHER" id="PTHR47360">
    <property type="entry name" value="MUREIN DD-ENDOPEPTIDASE MEPS/MUREIN LD-CARBOXYPEPTIDASE"/>
    <property type="match status" value="1"/>
</dbReference>
<evidence type="ECO:0000256" key="1">
    <source>
        <dbReference type="ARBA" id="ARBA00007074"/>
    </source>
</evidence>
<accession>A0A1N6U0E5</accession>
<gene>
    <name evidence="8" type="ORF">SAMN05421647_106132</name>
</gene>
<comment type="similarity">
    <text evidence="1">Belongs to the peptidase C40 family.</text>
</comment>
<dbReference type="SUPFAM" id="SSF54001">
    <property type="entry name" value="Cysteine proteinases"/>
    <property type="match status" value="1"/>
</dbReference>
<dbReference type="InterPro" id="IPR052062">
    <property type="entry name" value="Murein_DD/LD_carboxypeptidase"/>
</dbReference>
<keyword evidence="8" id="KW-0449">Lipoprotein</keyword>
<keyword evidence="3 6" id="KW-0732">Signal</keyword>
<dbReference type="Pfam" id="PF00877">
    <property type="entry name" value="NLPC_P60"/>
    <property type="match status" value="1"/>
</dbReference>
<evidence type="ECO:0000256" key="4">
    <source>
        <dbReference type="ARBA" id="ARBA00022801"/>
    </source>
</evidence>
<feature type="domain" description="NlpC/P60" evidence="7">
    <location>
        <begin position="33"/>
        <end position="154"/>
    </location>
</feature>
<keyword evidence="4" id="KW-0378">Hydrolase</keyword>
<dbReference type="PROSITE" id="PS51257">
    <property type="entry name" value="PROKAR_LIPOPROTEIN"/>
    <property type="match status" value="1"/>
</dbReference>
<dbReference type="RefSeq" id="WP_076463335.1">
    <property type="nucleotide sequence ID" value="NZ_FTMN01000006.1"/>
</dbReference>
<feature type="chain" id="PRO_5012342491" evidence="6">
    <location>
        <begin position="21"/>
        <end position="154"/>
    </location>
</feature>
<name>A0A1N6U0E5_9GAMM</name>
<keyword evidence="9" id="KW-1185">Reference proteome</keyword>
<feature type="signal peptide" evidence="6">
    <location>
        <begin position="1"/>
        <end position="20"/>
    </location>
</feature>
<organism evidence="8 9">
    <name type="scientific">Marinobacterium stanieri</name>
    <dbReference type="NCBI Taxonomy" id="49186"/>
    <lineage>
        <taxon>Bacteria</taxon>
        <taxon>Pseudomonadati</taxon>
        <taxon>Pseudomonadota</taxon>
        <taxon>Gammaproteobacteria</taxon>
        <taxon>Oceanospirillales</taxon>
        <taxon>Oceanospirillaceae</taxon>
        <taxon>Marinobacterium</taxon>
    </lineage>
</organism>
<keyword evidence="5" id="KW-0788">Thiol protease</keyword>
<dbReference type="AlphaFoldDB" id="A0A1N6U0E5"/>
<reference evidence="9" key="1">
    <citation type="submission" date="2017-01" db="EMBL/GenBank/DDBJ databases">
        <authorList>
            <person name="Varghese N."/>
            <person name="Submissions S."/>
        </authorList>
    </citation>
    <scope>NUCLEOTIDE SEQUENCE [LARGE SCALE GENOMIC DNA]</scope>
    <source>
        <strain evidence="9">DSM 7027</strain>
    </source>
</reference>
<keyword evidence="2" id="KW-0645">Protease</keyword>
<proteinExistence type="inferred from homology"/>
<evidence type="ECO:0000256" key="5">
    <source>
        <dbReference type="ARBA" id="ARBA00022807"/>
    </source>
</evidence>
<dbReference type="PANTHER" id="PTHR47360:SF1">
    <property type="entry name" value="ENDOPEPTIDASE NLPC-RELATED"/>
    <property type="match status" value="1"/>
</dbReference>
<dbReference type="InterPro" id="IPR000064">
    <property type="entry name" value="NLP_P60_dom"/>
</dbReference>
<evidence type="ECO:0000256" key="2">
    <source>
        <dbReference type="ARBA" id="ARBA00022670"/>
    </source>
</evidence>
<dbReference type="GO" id="GO:0006508">
    <property type="term" value="P:proteolysis"/>
    <property type="evidence" value="ECO:0007669"/>
    <property type="project" value="UniProtKB-KW"/>
</dbReference>
<evidence type="ECO:0000313" key="9">
    <source>
        <dbReference type="Proteomes" id="UP000186895"/>
    </source>
</evidence>
<evidence type="ECO:0000313" key="8">
    <source>
        <dbReference type="EMBL" id="SIQ59083.1"/>
    </source>
</evidence>
<evidence type="ECO:0000256" key="6">
    <source>
        <dbReference type="SAM" id="SignalP"/>
    </source>
</evidence>
<dbReference type="Gene3D" id="3.90.1720.10">
    <property type="entry name" value="endopeptidase domain like (from Nostoc punctiforme)"/>
    <property type="match status" value="1"/>
</dbReference>
<sequence length="154" mass="17258">MALRPLIVLLLLSLALGGCSTQPSQPASISFDHPVRQSLLGHYAEWAGTPYRFGGVSRSGVDCSGFIQQVYLKADQRQLPRSTADQSRLGMHVPKHELQPGDLVFFKTGFKQRHAGIYLGNSEFMHASTSRGVMISRLTNPYWSEVWWMARRLP</sequence>
<protein>
    <submittedName>
        <fullName evidence="8">Lipoprotein Spr/probable lipoprotein NlpC</fullName>
    </submittedName>
</protein>
<dbReference type="GO" id="GO:0008234">
    <property type="term" value="F:cysteine-type peptidase activity"/>
    <property type="evidence" value="ECO:0007669"/>
    <property type="project" value="UniProtKB-KW"/>
</dbReference>
<dbReference type="EMBL" id="FTMN01000006">
    <property type="protein sequence ID" value="SIQ59083.1"/>
    <property type="molecule type" value="Genomic_DNA"/>
</dbReference>
<evidence type="ECO:0000259" key="7">
    <source>
        <dbReference type="PROSITE" id="PS51935"/>
    </source>
</evidence>
<dbReference type="PROSITE" id="PS51935">
    <property type="entry name" value="NLPC_P60"/>
    <property type="match status" value="1"/>
</dbReference>
<dbReference type="eggNOG" id="COG0791">
    <property type="taxonomic scope" value="Bacteria"/>
</dbReference>
<dbReference type="Proteomes" id="UP000186895">
    <property type="component" value="Unassembled WGS sequence"/>
</dbReference>